<dbReference type="Gene3D" id="3.30.160.60">
    <property type="entry name" value="Classic Zinc Finger"/>
    <property type="match status" value="7"/>
</dbReference>
<protein>
    <submittedName>
        <fullName evidence="8">Putative zinc finger protein</fullName>
    </submittedName>
</protein>
<keyword evidence="1" id="KW-0479">Metal-binding</keyword>
<feature type="domain" description="C2H2-type" evidence="7">
    <location>
        <begin position="646"/>
        <end position="675"/>
    </location>
</feature>
<dbReference type="PROSITE" id="PS50157">
    <property type="entry name" value="ZINC_FINGER_C2H2_2"/>
    <property type="match status" value="10"/>
</dbReference>
<gene>
    <name evidence="8" type="ORF">Ocin01_09779</name>
</gene>
<dbReference type="SMART" id="SM00355">
    <property type="entry name" value="ZnF_C2H2"/>
    <property type="match status" value="12"/>
</dbReference>
<dbReference type="EMBL" id="LJIJ01000492">
    <property type="protein sequence ID" value="ODM96892.1"/>
    <property type="molecule type" value="Genomic_DNA"/>
</dbReference>
<accession>A0A1D2MVC4</accession>
<comment type="caution">
    <text evidence="8">The sequence shown here is derived from an EMBL/GenBank/DDBJ whole genome shotgun (WGS) entry which is preliminary data.</text>
</comment>
<feature type="compositionally biased region" description="Acidic residues" evidence="6">
    <location>
        <begin position="233"/>
        <end position="244"/>
    </location>
</feature>
<dbReference type="PANTHER" id="PTHR24379">
    <property type="entry name" value="KRAB AND ZINC FINGER DOMAIN-CONTAINING"/>
    <property type="match status" value="1"/>
</dbReference>
<feature type="domain" description="C2H2-type" evidence="7">
    <location>
        <begin position="704"/>
        <end position="731"/>
    </location>
</feature>
<dbReference type="Proteomes" id="UP000094527">
    <property type="component" value="Unassembled WGS sequence"/>
</dbReference>
<dbReference type="OMA" id="ICHESFP"/>
<organism evidence="8 9">
    <name type="scientific">Orchesella cincta</name>
    <name type="common">Springtail</name>
    <name type="synonym">Podura cincta</name>
    <dbReference type="NCBI Taxonomy" id="48709"/>
    <lineage>
        <taxon>Eukaryota</taxon>
        <taxon>Metazoa</taxon>
        <taxon>Ecdysozoa</taxon>
        <taxon>Arthropoda</taxon>
        <taxon>Hexapoda</taxon>
        <taxon>Collembola</taxon>
        <taxon>Entomobryomorpha</taxon>
        <taxon>Entomobryoidea</taxon>
        <taxon>Orchesellidae</taxon>
        <taxon>Orchesellinae</taxon>
        <taxon>Orchesella</taxon>
    </lineage>
</organism>
<feature type="domain" description="C2H2-type" evidence="7">
    <location>
        <begin position="466"/>
        <end position="494"/>
    </location>
</feature>
<reference evidence="8 9" key="1">
    <citation type="journal article" date="2016" name="Genome Biol. Evol.">
        <title>Gene Family Evolution Reflects Adaptation to Soil Environmental Stressors in the Genome of the Collembolan Orchesella cincta.</title>
        <authorList>
            <person name="Faddeeva-Vakhrusheva A."/>
            <person name="Derks M.F."/>
            <person name="Anvar S.Y."/>
            <person name="Agamennone V."/>
            <person name="Suring W."/>
            <person name="Smit S."/>
            <person name="van Straalen N.M."/>
            <person name="Roelofs D."/>
        </authorList>
    </citation>
    <scope>NUCLEOTIDE SEQUENCE [LARGE SCALE GENOMIC DNA]</scope>
    <source>
        <tissue evidence="8">Mixed pool</tissue>
    </source>
</reference>
<evidence type="ECO:0000256" key="6">
    <source>
        <dbReference type="SAM" id="MobiDB-lite"/>
    </source>
</evidence>
<dbReference type="AlphaFoldDB" id="A0A1D2MVC4"/>
<dbReference type="InterPro" id="IPR036236">
    <property type="entry name" value="Znf_C2H2_sf"/>
</dbReference>
<dbReference type="InterPro" id="IPR013087">
    <property type="entry name" value="Znf_C2H2_type"/>
</dbReference>
<feature type="domain" description="C2H2-type" evidence="7">
    <location>
        <begin position="526"/>
        <end position="553"/>
    </location>
</feature>
<dbReference type="Pfam" id="PF00096">
    <property type="entry name" value="zf-C2H2"/>
    <property type="match status" value="2"/>
</dbReference>
<feature type="domain" description="C2H2-type" evidence="7">
    <location>
        <begin position="554"/>
        <end position="581"/>
    </location>
</feature>
<feature type="domain" description="C2H2-type" evidence="7">
    <location>
        <begin position="615"/>
        <end position="638"/>
    </location>
</feature>
<dbReference type="PROSITE" id="PS00028">
    <property type="entry name" value="ZINC_FINGER_C2H2_1"/>
    <property type="match status" value="9"/>
</dbReference>
<feature type="region of interest" description="Disordered" evidence="6">
    <location>
        <begin position="214"/>
        <end position="251"/>
    </location>
</feature>
<keyword evidence="3 5" id="KW-0863">Zinc-finger</keyword>
<keyword evidence="9" id="KW-1185">Reference proteome</keyword>
<dbReference type="FunFam" id="3.30.160.60:FF:000624">
    <property type="entry name" value="zinc finger protein 697"/>
    <property type="match status" value="1"/>
</dbReference>
<evidence type="ECO:0000313" key="9">
    <source>
        <dbReference type="Proteomes" id="UP000094527"/>
    </source>
</evidence>
<dbReference type="SUPFAM" id="SSF57667">
    <property type="entry name" value="beta-beta-alpha zinc fingers"/>
    <property type="match status" value="6"/>
</dbReference>
<proteinExistence type="predicted"/>
<dbReference type="PANTHER" id="PTHR24379:SF121">
    <property type="entry name" value="C2H2-TYPE DOMAIN-CONTAINING PROTEIN"/>
    <property type="match status" value="1"/>
</dbReference>
<keyword evidence="4" id="KW-0862">Zinc</keyword>
<feature type="domain" description="C2H2-type" evidence="7">
    <location>
        <begin position="496"/>
        <end position="519"/>
    </location>
</feature>
<dbReference type="STRING" id="48709.A0A1D2MVC4"/>
<feature type="domain" description="C2H2-type" evidence="7">
    <location>
        <begin position="586"/>
        <end position="614"/>
    </location>
</feature>
<evidence type="ECO:0000256" key="1">
    <source>
        <dbReference type="ARBA" id="ARBA00022723"/>
    </source>
</evidence>
<name>A0A1D2MVC4_ORCCI</name>
<evidence type="ECO:0000256" key="5">
    <source>
        <dbReference type="PROSITE-ProRule" id="PRU00042"/>
    </source>
</evidence>
<sequence>MALKGVPHRCLICNSVNSNSLTQHENSEKIAEQLKVIFLLRNVLEVPKENLSTYLMTWGSPQFWIASCSKCNKLIDEARSVYDDMLSSLNRFRVVKQKIVRTIKRSSIDAEPLGYSHGVTKLLITNQTRQFVNIHDYGNFIDPFVTGDRKANQILQNKEWSALTNAVEVKEEVVLDSYVEEDLDDMHNPVERNGNSIMLNDDFIAMNDGLKGESSTLTHESKKTATIVKDSNNEETEDDDDAELFDGHDDDWNPEIESRQNTKNAKNEFQNHVVDQNSIFCPLCKIFKFCIEKREKFCEHLEICKGNSDDNEASQVLNQCCPMCNTYKFSLDGKSDFIDHVMLCKGIVTESSEMTLHDRIFKCSVCPLTKYMRLNTFLQHFLFHKKNIYKCSKCSKRYHWNVGLNYHWRANHKDSTNVPSSERYITDFSVPEVIWWCAVCNQTFPDSETRDVHLQTIHQKEISKTHQCPECSEGFSCNEELKLHQGTLHVSSTSSYTCDICHESFPTATLRRQHKRSKHKDRIGHFVCEICGISCSQQHILNMHMQLHQEVRKFVCECGKSFTSRQYLRNHKFREHVAADEKINPLACKICKRAFHSTTYLQKHIMAVHEKKNRFFCHLCARGFMEQNKLNRHLMMKHGIGDLKKHVCPVEGCNKDFWNSTAFKSHLSRHRNEPRFKCGECGKEFFSSGHFRRHEQIHSGVKPYKCEICFKSFPVRNYLYIHMRSHNKKNQGETVNE</sequence>
<keyword evidence="2" id="KW-0677">Repeat</keyword>
<evidence type="ECO:0000313" key="8">
    <source>
        <dbReference type="EMBL" id="ODM96892.1"/>
    </source>
</evidence>
<evidence type="ECO:0000256" key="4">
    <source>
        <dbReference type="ARBA" id="ARBA00022833"/>
    </source>
</evidence>
<dbReference type="OrthoDB" id="6077919at2759"/>
<dbReference type="GO" id="GO:0008270">
    <property type="term" value="F:zinc ion binding"/>
    <property type="evidence" value="ECO:0007669"/>
    <property type="project" value="UniProtKB-KW"/>
</dbReference>
<evidence type="ECO:0000259" key="7">
    <source>
        <dbReference type="PROSITE" id="PS50157"/>
    </source>
</evidence>
<evidence type="ECO:0000256" key="3">
    <source>
        <dbReference type="ARBA" id="ARBA00022771"/>
    </source>
</evidence>
<feature type="domain" description="C2H2-type" evidence="7">
    <location>
        <begin position="676"/>
        <end position="703"/>
    </location>
</feature>
<feature type="domain" description="C2H2-type" evidence="7">
    <location>
        <begin position="389"/>
        <end position="417"/>
    </location>
</feature>
<evidence type="ECO:0000256" key="2">
    <source>
        <dbReference type="ARBA" id="ARBA00022737"/>
    </source>
</evidence>